<evidence type="ECO:0000313" key="3">
    <source>
        <dbReference type="Proteomes" id="UP000799772"/>
    </source>
</evidence>
<protein>
    <submittedName>
        <fullName evidence="2">DUF1264-domain-containing protein</fullName>
    </submittedName>
</protein>
<reference evidence="2" key="1">
    <citation type="journal article" date="2020" name="Stud. Mycol.">
        <title>101 Dothideomycetes genomes: a test case for predicting lifestyles and emergence of pathogens.</title>
        <authorList>
            <person name="Haridas S."/>
            <person name="Albert R."/>
            <person name="Binder M."/>
            <person name="Bloem J."/>
            <person name="Labutti K."/>
            <person name="Salamov A."/>
            <person name="Andreopoulos B."/>
            <person name="Baker S."/>
            <person name="Barry K."/>
            <person name="Bills G."/>
            <person name="Bluhm B."/>
            <person name="Cannon C."/>
            <person name="Castanera R."/>
            <person name="Culley D."/>
            <person name="Daum C."/>
            <person name="Ezra D."/>
            <person name="Gonzalez J."/>
            <person name="Henrissat B."/>
            <person name="Kuo A."/>
            <person name="Liang C."/>
            <person name="Lipzen A."/>
            <person name="Lutzoni F."/>
            <person name="Magnuson J."/>
            <person name="Mondo S."/>
            <person name="Nolan M."/>
            <person name="Ohm R."/>
            <person name="Pangilinan J."/>
            <person name="Park H.-J."/>
            <person name="Ramirez L."/>
            <person name="Alfaro M."/>
            <person name="Sun H."/>
            <person name="Tritt A."/>
            <person name="Yoshinaga Y."/>
            <person name="Zwiers L.-H."/>
            <person name="Turgeon B."/>
            <person name="Goodwin S."/>
            <person name="Spatafora J."/>
            <person name="Crous P."/>
            <person name="Grigoriev I."/>
        </authorList>
    </citation>
    <scope>NUCLEOTIDE SEQUENCE</scope>
    <source>
        <strain evidence="2">CBS 133067</strain>
    </source>
</reference>
<evidence type="ECO:0000313" key="2">
    <source>
        <dbReference type="EMBL" id="KAF2100992.1"/>
    </source>
</evidence>
<accession>A0A9P4MB38</accession>
<evidence type="ECO:0000256" key="1">
    <source>
        <dbReference type="ARBA" id="ARBA00009740"/>
    </source>
</evidence>
<comment type="similarity">
    <text evidence="1">Belongs to the OBAP family.</text>
</comment>
<gene>
    <name evidence="2" type="ORF">NA57DRAFT_36187</name>
</gene>
<dbReference type="OrthoDB" id="1901244at2759"/>
<comment type="caution">
    <text evidence="2">The sequence shown here is derived from an EMBL/GenBank/DDBJ whole genome shotgun (WGS) entry which is preliminary data.</text>
</comment>
<proteinExistence type="inferred from homology"/>
<dbReference type="Pfam" id="PF06884">
    <property type="entry name" value="DUF1264"/>
    <property type="match status" value="1"/>
</dbReference>
<dbReference type="Proteomes" id="UP000799772">
    <property type="component" value="Unassembled WGS sequence"/>
</dbReference>
<dbReference type="AlphaFoldDB" id="A0A9P4MB38"/>
<sequence>MLFLNGFHFISGSPDHYLSANHHCVIVTADPVFLQCLIYVPGTNPVRLAGIEYIIGGDAFEKLDYEERQLWHSHSYEVTSGLLVEPGTPPTIDNEAMKILVGTYGKTTHTWRYDQKNNTLPVGIPEFVGGFTNIGQLPTAAIDERDEYFSVNSTEIHKQRAEVGIHPQKIIDGADIWKKGIILTLGLVNKTGSTTFQG</sequence>
<name>A0A9P4MB38_9PEZI</name>
<keyword evidence="3" id="KW-1185">Reference proteome</keyword>
<organism evidence="2 3">
    <name type="scientific">Rhizodiscina lignyota</name>
    <dbReference type="NCBI Taxonomy" id="1504668"/>
    <lineage>
        <taxon>Eukaryota</taxon>
        <taxon>Fungi</taxon>
        <taxon>Dikarya</taxon>
        <taxon>Ascomycota</taxon>
        <taxon>Pezizomycotina</taxon>
        <taxon>Dothideomycetes</taxon>
        <taxon>Pleosporomycetidae</taxon>
        <taxon>Aulographales</taxon>
        <taxon>Rhizodiscinaceae</taxon>
        <taxon>Rhizodiscina</taxon>
    </lineage>
</organism>
<dbReference type="PANTHER" id="PTHR31360:SF0">
    <property type="entry name" value="OIL BODY-ASSOCIATED PROTEIN 1B"/>
    <property type="match status" value="1"/>
</dbReference>
<dbReference type="PANTHER" id="PTHR31360">
    <property type="match status" value="1"/>
</dbReference>
<dbReference type="EMBL" id="ML978124">
    <property type="protein sequence ID" value="KAF2100992.1"/>
    <property type="molecule type" value="Genomic_DNA"/>
</dbReference>
<dbReference type="InterPro" id="IPR010686">
    <property type="entry name" value="OBAP-like"/>
</dbReference>